<protein>
    <submittedName>
        <fullName evidence="1">Uncharacterized protein</fullName>
    </submittedName>
</protein>
<comment type="caution">
    <text evidence="1">The sequence shown here is derived from an EMBL/GenBank/DDBJ whole genome shotgun (WGS) entry which is preliminary data.</text>
</comment>
<dbReference type="RefSeq" id="WP_199393333.1">
    <property type="nucleotide sequence ID" value="NZ_JAEMHK010000001.1"/>
</dbReference>
<proteinExistence type="predicted"/>
<accession>A0ABS0YLE8</accession>
<dbReference type="Proteomes" id="UP000641025">
    <property type="component" value="Unassembled WGS sequence"/>
</dbReference>
<sequence length="120" mass="13434">MEQDANEAAYRLLAERLKANLVETSINEELMEILRHLYTESEAMVGSKFAIAPMKLEQIVSSTGFAEDELKRTLQSMIHKGLVLNLPLPDGAIYMLSPMIMFKKEKAGSVVAFWSFPLVG</sequence>
<evidence type="ECO:0000313" key="2">
    <source>
        <dbReference type="Proteomes" id="UP000641025"/>
    </source>
</evidence>
<organism evidence="1 2">
    <name type="scientific">Geomonas propionica</name>
    <dbReference type="NCBI Taxonomy" id="2798582"/>
    <lineage>
        <taxon>Bacteria</taxon>
        <taxon>Pseudomonadati</taxon>
        <taxon>Thermodesulfobacteriota</taxon>
        <taxon>Desulfuromonadia</taxon>
        <taxon>Geobacterales</taxon>
        <taxon>Geobacteraceae</taxon>
        <taxon>Geomonas</taxon>
    </lineage>
</organism>
<dbReference type="EMBL" id="JAEMHK010000001">
    <property type="protein sequence ID" value="MBJ6798806.1"/>
    <property type="molecule type" value="Genomic_DNA"/>
</dbReference>
<gene>
    <name evidence="1" type="ORF">JFN90_01505</name>
</gene>
<reference evidence="1 2" key="1">
    <citation type="submission" date="2020-12" db="EMBL/GenBank/DDBJ databases">
        <title>Geomonas sp. Red259, isolated from paddy soil.</title>
        <authorList>
            <person name="Xu Z."/>
            <person name="Zhang Z."/>
            <person name="Masuda Y."/>
            <person name="Itoh H."/>
            <person name="Senoo K."/>
        </authorList>
    </citation>
    <scope>NUCLEOTIDE SEQUENCE [LARGE SCALE GENOMIC DNA]</scope>
    <source>
        <strain evidence="1 2">Red259</strain>
    </source>
</reference>
<name>A0ABS0YLE8_9BACT</name>
<evidence type="ECO:0000313" key="1">
    <source>
        <dbReference type="EMBL" id="MBJ6798806.1"/>
    </source>
</evidence>
<keyword evidence="2" id="KW-1185">Reference proteome</keyword>